<dbReference type="KEGG" id="abas:ACPOL_6912"/>
<dbReference type="EMBL" id="CP030843">
    <property type="protein sequence ID" value="AXC16120.1"/>
    <property type="molecule type" value="Genomic_DNA"/>
</dbReference>
<organism evidence="1 2">
    <name type="scientific">Acidisarcina polymorpha</name>
    <dbReference type="NCBI Taxonomy" id="2211140"/>
    <lineage>
        <taxon>Bacteria</taxon>
        <taxon>Pseudomonadati</taxon>
        <taxon>Acidobacteriota</taxon>
        <taxon>Terriglobia</taxon>
        <taxon>Terriglobales</taxon>
        <taxon>Acidobacteriaceae</taxon>
        <taxon>Acidisarcina</taxon>
    </lineage>
</organism>
<name>A0A2Z5GB21_9BACT</name>
<reference evidence="1 2" key="1">
    <citation type="journal article" date="2018" name="Front. Microbiol.">
        <title>Hydrolytic Capabilities as a Key to Environmental Success: Chitinolytic and Cellulolytic Acidobacteria From Acidic Sub-arctic Soils and Boreal Peatlands.</title>
        <authorList>
            <person name="Belova S.E."/>
            <person name="Ravin N.V."/>
            <person name="Pankratov T.A."/>
            <person name="Rakitin A.L."/>
            <person name="Ivanova A.A."/>
            <person name="Beletsky A.V."/>
            <person name="Mardanov A.V."/>
            <person name="Sinninghe Damste J.S."/>
            <person name="Dedysh S.N."/>
        </authorList>
    </citation>
    <scope>NUCLEOTIDE SEQUENCE [LARGE SCALE GENOMIC DNA]</scope>
    <source>
        <strain evidence="1 2">SBC82</strain>
        <plasmid evidence="2">pacpol4</plasmid>
    </source>
</reference>
<dbReference type="Proteomes" id="UP000253606">
    <property type="component" value="Plasmid pACPOL4"/>
</dbReference>
<evidence type="ECO:0000313" key="2">
    <source>
        <dbReference type="Proteomes" id="UP000253606"/>
    </source>
</evidence>
<protein>
    <submittedName>
        <fullName evidence="1">Uncharacterized protein</fullName>
    </submittedName>
</protein>
<gene>
    <name evidence="1" type="ORF">ACPOL_6912</name>
</gene>
<proteinExistence type="predicted"/>
<evidence type="ECO:0000313" key="1">
    <source>
        <dbReference type="EMBL" id="AXC16120.1"/>
    </source>
</evidence>
<sequence>MTLENLNPCPEKCGNSHLQRVSRMLIEDEVLIGGSGV</sequence>
<keyword evidence="1" id="KW-0614">Plasmid</keyword>
<accession>A0A2Z5GB21</accession>
<geneLocation type="plasmid" evidence="2">
    <name>pacpol4</name>
</geneLocation>
<dbReference type="AlphaFoldDB" id="A0A2Z5GB21"/>
<keyword evidence="2" id="KW-1185">Reference proteome</keyword>